<dbReference type="InterPro" id="IPR051785">
    <property type="entry name" value="MMCE/EMCE_epimerase"/>
</dbReference>
<proteinExistence type="predicted"/>
<sequence>MAVIRVVANIATPDVGKARAFYEDLLGMRVVMDHGWIVTFAAEGSARPQVSVAREGGSGTAVPDLSIEVDDLDAVHRRALAQGLAIEYGPVREPWGVRRFYLRDPFGRLINILVHDAGG</sequence>
<keyword evidence="4" id="KW-1185">Reference proteome</keyword>
<dbReference type="SUPFAM" id="SSF54593">
    <property type="entry name" value="Glyoxalase/Bleomycin resistance protein/Dihydroxybiphenyl dioxygenase"/>
    <property type="match status" value="1"/>
</dbReference>
<gene>
    <name evidence="3" type="ORF">GXW71_29930</name>
</gene>
<evidence type="ECO:0000313" key="4">
    <source>
        <dbReference type="Proteomes" id="UP001196870"/>
    </source>
</evidence>
<evidence type="ECO:0000259" key="2">
    <source>
        <dbReference type="PROSITE" id="PS51819"/>
    </source>
</evidence>
<dbReference type="PANTHER" id="PTHR43048:SF3">
    <property type="entry name" value="METHYLMALONYL-COA EPIMERASE, MITOCHONDRIAL"/>
    <property type="match status" value="1"/>
</dbReference>
<accession>A0ABS5F7S0</accession>
<dbReference type="PANTHER" id="PTHR43048">
    <property type="entry name" value="METHYLMALONYL-COA EPIMERASE"/>
    <property type="match status" value="1"/>
</dbReference>
<dbReference type="InterPro" id="IPR029068">
    <property type="entry name" value="Glyas_Bleomycin-R_OHBP_Dase"/>
</dbReference>
<dbReference type="Proteomes" id="UP001196870">
    <property type="component" value="Unassembled WGS sequence"/>
</dbReference>
<dbReference type="Gene3D" id="3.10.180.10">
    <property type="entry name" value="2,3-Dihydroxybiphenyl 1,2-Dioxygenase, domain 1"/>
    <property type="match status" value="1"/>
</dbReference>
<comment type="caution">
    <text evidence="3">The sequence shown here is derived from an EMBL/GenBank/DDBJ whole genome shotgun (WGS) entry which is preliminary data.</text>
</comment>
<name>A0ABS5F7S0_9PROT</name>
<feature type="domain" description="VOC" evidence="2">
    <location>
        <begin position="2"/>
        <end position="115"/>
    </location>
</feature>
<evidence type="ECO:0000313" key="3">
    <source>
        <dbReference type="EMBL" id="MBR0668609.1"/>
    </source>
</evidence>
<reference evidence="4" key="1">
    <citation type="journal article" date="2021" name="Syst. Appl. Microbiol.">
        <title>Roseomonas hellenica sp. nov., isolated from roots of wild-growing Alkanna tinctoria.</title>
        <authorList>
            <person name="Rat A."/>
            <person name="Naranjo H.D."/>
            <person name="Lebbe L."/>
            <person name="Cnockaert M."/>
            <person name="Krigas N."/>
            <person name="Grigoriadou K."/>
            <person name="Maloupa E."/>
            <person name="Willems A."/>
        </authorList>
    </citation>
    <scope>NUCLEOTIDE SEQUENCE [LARGE SCALE GENOMIC DNA]</scope>
    <source>
        <strain evidence="4">LMG 31523</strain>
    </source>
</reference>
<keyword evidence="1" id="KW-0479">Metal-binding</keyword>
<dbReference type="PROSITE" id="PS51819">
    <property type="entry name" value="VOC"/>
    <property type="match status" value="1"/>
</dbReference>
<dbReference type="EMBL" id="JAAGBB010000062">
    <property type="protein sequence ID" value="MBR0668609.1"/>
    <property type="molecule type" value="Genomic_DNA"/>
</dbReference>
<dbReference type="InterPro" id="IPR037523">
    <property type="entry name" value="VOC_core"/>
</dbReference>
<organism evidence="3 4">
    <name type="scientific">Plastoroseomonas hellenica</name>
    <dbReference type="NCBI Taxonomy" id="2687306"/>
    <lineage>
        <taxon>Bacteria</taxon>
        <taxon>Pseudomonadati</taxon>
        <taxon>Pseudomonadota</taxon>
        <taxon>Alphaproteobacteria</taxon>
        <taxon>Acetobacterales</taxon>
        <taxon>Acetobacteraceae</taxon>
        <taxon>Plastoroseomonas</taxon>
    </lineage>
</organism>
<dbReference type="Pfam" id="PF00903">
    <property type="entry name" value="Glyoxalase"/>
    <property type="match status" value="1"/>
</dbReference>
<evidence type="ECO:0000256" key="1">
    <source>
        <dbReference type="ARBA" id="ARBA00022723"/>
    </source>
</evidence>
<protein>
    <submittedName>
        <fullName evidence="3">Glyoxalase</fullName>
    </submittedName>
</protein>
<dbReference type="InterPro" id="IPR004360">
    <property type="entry name" value="Glyas_Fos-R_dOase_dom"/>
</dbReference>